<evidence type="ECO:0000256" key="2">
    <source>
        <dbReference type="SAM" id="SignalP"/>
    </source>
</evidence>
<gene>
    <name evidence="4" type="ORF">J3U88_00995</name>
</gene>
<accession>A0A8J7U387</accession>
<name>A0A8J7U387_9BACT</name>
<feature type="region of interest" description="Disordered" evidence="1">
    <location>
        <begin position="23"/>
        <end position="53"/>
    </location>
</feature>
<reference evidence="4" key="1">
    <citation type="submission" date="2021-03" db="EMBL/GenBank/DDBJ databases">
        <authorList>
            <person name="Wang G."/>
        </authorList>
    </citation>
    <scope>NUCLEOTIDE SEQUENCE</scope>
    <source>
        <strain evidence="4">KCTC 12899</strain>
    </source>
</reference>
<proteinExistence type="predicted"/>
<dbReference type="InterPro" id="IPR021782">
    <property type="entry name" value="DUF3347"/>
</dbReference>
<dbReference type="EMBL" id="JAFREP010000001">
    <property type="protein sequence ID" value="MBO1317016.1"/>
    <property type="molecule type" value="Genomic_DNA"/>
</dbReference>
<sequence>MTRFLQLFAVCCFAACALSCGTNTSTDQASGDKPTAPPKQVATADKNAEPITPANELTGDALDQYITVQETLAADDFAEASAAAKAFEQSAQGALKPLATTLAAAKDITALRTHFRPISKSIKDQKLPAGYLQAYCPMAFNDTGAYWLQKSGTLANPYYGAEMLTCGAVERRGEEAAEKKAEE</sequence>
<organism evidence="4 5">
    <name type="scientific">Acanthopleuribacter pedis</name>
    <dbReference type="NCBI Taxonomy" id="442870"/>
    <lineage>
        <taxon>Bacteria</taxon>
        <taxon>Pseudomonadati</taxon>
        <taxon>Acidobacteriota</taxon>
        <taxon>Holophagae</taxon>
        <taxon>Acanthopleuribacterales</taxon>
        <taxon>Acanthopleuribacteraceae</taxon>
        <taxon>Acanthopleuribacter</taxon>
    </lineage>
</organism>
<dbReference type="AlphaFoldDB" id="A0A8J7U387"/>
<feature type="chain" id="PRO_5035315228" evidence="2">
    <location>
        <begin position="20"/>
        <end position="183"/>
    </location>
</feature>
<dbReference type="RefSeq" id="WP_207856252.1">
    <property type="nucleotide sequence ID" value="NZ_JAFREP010000001.1"/>
</dbReference>
<evidence type="ECO:0000259" key="3">
    <source>
        <dbReference type="Pfam" id="PF11827"/>
    </source>
</evidence>
<keyword evidence="2" id="KW-0732">Signal</keyword>
<dbReference type="Pfam" id="PF11827">
    <property type="entry name" value="DUF3347"/>
    <property type="match status" value="1"/>
</dbReference>
<comment type="caution">
    <text evidence="4">The sequence shown here is derived from an EMBL/GenBank/DDBJ whole genome shotgun (WGS) entry which is preliminary data.</text>
</comment>
<evidence type="ECO:0000313" key="4">
    <source>
        <dbReference type="EMBL" id="MBO1317016.1"/>
    </source>
</evidence>
<dbReference type="Proteomes" id="UP000664417">
    <property type="component" value="Unassembled WGS sequence"/>
</dbReference>
<feature type="domain" description="DUF3347" evidence="3">
    <location>
        <begin position="62"/>
        <end position="124"/>
    </location>
</feature>
<keyword evidence="5" id="KW-1185">Reference proteome</keyword>
<evidence type="ECO:0000313" key="5">
    <source>
        <dbReference type="Proteomes" id="UP000664417"/>
    </source>
</evidence>
<evidence type="ECO:0000256" key="1">
    <source>
        <dbReference type="SAM" id="MobiDB-lite"/>
    </source>
</evidence>
<feature type="signal peptide" evidence="2">
    <location>
        <begin position="1"/>
        <end position="19"/>
    </location>
</feature>
<protein>
    <submittedName>
        <fullName evidence="4">DUF3347 domain-containing protein</fullName>
    </submittedName>
</protein>